<reference evidence="3" key="1">
    <citation type="submission" date="2019-10" db="EMBL/GenBank/DDBJ databases">
        <title>Lacipirellula parvula gen. nov., sp. nov., representing a lineage of planctomycetes widespread in freshwater anoxic habitats, and description of the family Lacipirellulaceae.</title>
        <authorList>
            <person name="Dedysh S.N."/>
            <person name="Kulichevskaya I.S."/>
            <person name="Beletsky A.V."/>
            <person name="Rakitin A.L."/>
            <person name="Mardanov A.V."/>
            <person name="Ivanova A.A."/>
            <person name="Saltykova V.X."/>
            <person name="Rijpstra W.I.C."/>
            <person name="Sinninghe Damste J.S."/>
            <person name="Ravin N.V."/>
        </authorList>
    </citation>
    <scope>NUCLEOTIDE SEQUENCE [LARGE SCALE GENOMIC DNA]</scope>
    <source>
        <strain evidence="3">PX69</strain>
    </source>
</reference>
<dbReference type="RefSeq" id="WP_152100035.1">
    <property type="nucleotide sequence ID" value="NZ_AP021861.1"/>
</dbReference>
<dbReference type="KEGG" id="lpav:PLANPX_4076"/>
<gene>
    <name evidence="2" type="ORF">PLANPX_4076</name>
</gene>
<dbReference type="AlphaFoldDB" id="A0A5K7XCF5"/>
<name>A0A5K7XCF5_9BACT</name>
<organism evidence="2 3">
    <name type="scientific">Lacipirellula parvula</name>
    <dbReference type="NCBI Taxonomy" id="2650471"/>
    <lineage>
        <taxon>Bacteria</taxon>
        <taxon>Pseudomonadati</taxon>
        <taxon>Planctomycetota</taxon>
        <taxon>Planctomycetia</taxon>
        <taxon>Pirellulales</taxon>
        <taxon>Lacipirellulaceae</taxon>
        <taxon>Lacipirellula</taxon>
    </lineage>
</organism>
<sequence>MIVTYQQDNRYSAAVAGGGVVCYQLPRAAAAAAICDALGVNLTEANRLLDNPASPAEWRATFSAAVAADLESLSDEVETLADRERAEKLAARITTLGEMLAEIHAQQTEANRLAAEANKLAADKLAADQRQAKEREAIASKQRLLAEQQQARAAEEQRKRRDLRAVRNSDGTVDLTEADFAKTGTQVIKVRRLVARYKANEVLPPEVAAMLK</sequence>
<proteinExistence type="predicted"/>
<evidence type="ECO:0000313" key="3">
    <source>
        <dbReference type="Proteomes" id="UP000326837"/>
    </source>
</evidence>
<protein>
    <submittedName>
        <fullName evidence="2">Uncharacterized protein</fullName>
    </submittedName>
</protein>
<evidence type="ECO:0000256" key="1">
    <source>
        <dbReference type="SAM" id="Coils"/>
    </source>
</evidence>
<keyword evidence="3" id="KW-1185">Reference proteome</keyword>
<feature type="coiled-coil region" evidence="1">
    <location>
        <begin position="103"/>
        <end position="166"/>
    </location>
</feature>
<keyword evidence="1" id="KW-0175">Coiled coil</keyword>
<accession>A0A5K7XCF5</accession>
<dbReference type="EMBL" id="AP021861">
    <property type="protein sequence ID" value="BBO34464.1"/>
    <property type="molecule type" value="Genomic_DNA"/>
</dbReference>
<dbReference type="Proteomes" id="UP000326837">
    <property type="component" value="Chromosome"/>
</dbReference>
<evidence type="ECO:0000313" key="2">
    <source>
        <dbReference type="EMBL" id="BBO34464.1"/>
    </source>
</evidence>